<dbReference type="Gene3D" id="2.40.40.20">
    <property type="match status" value="1"/>
</dbReference>
<evidence type="ECO:0000256" key="5">
    <source>
        <dbReference type="ARBA" id="ARBA00023145"/>
    </source>
</evidence>
<evidence type="ECO:0000256" key="1">
    <source>
        <dbReference type="ARBA" id="ARBA00022490"/>
    </source>
</evidence>
<reference evidence="10 11" key="1">
    <citation type="submission" date="2018-03" db="EMBL/GenBank/DDBJ databases">
        <authorList>
            <person name="Garlena R.A."/>
            <person name="Russell D.A."/>
            <person name="Pope W.H."/>
            <person name="Jacobs-Sera D."/>
            <person name="Hatfull G.F."/>
        </authorList>
    </citation>
    <scope>NUCLEOTIDE SEQUENCE [LARGE SCALE GENOMIC DNA]</scope>
</reference>
<keyword evidence="8" id="KW-0670">Pyruvate</keyword>
<dbReference type="HAMAP" id="MF_00446">
    <property type="entry name" value="PanD"/>
    <property type="match status" value="1"/>
</dbReference>
<keyword evidence="11" id="KW-1185">Reference proteome</keyword>
<dbReference type="CDD" id="cd06919">
    <property type="entry name" value="Asp_decarbox"/>
    <property type="match status" value="1"/>
</dbReference>
<dbReference type="PANTHER" id="PTHR21012">
    <property type="entry name" value="ASPARTATE 1-DECARBOXYLASE"/>
    <property type="match status" value="1"/>
</dbReference>
<evidence type="ECO:0000256" key="7">
    <source>
        <dbReference type="ARBA" id="ARBA00023270"/>
    </source>
</evidence>
<gene>
    <name evidence="10" type="primary">87</name>
    <name evidence="10" type="ORF">PBI_JACE_87</name>
</gene>
<keyword evidence="2" id="KW-0566">Pantothenate biosynthesis</keyword>
<dbReference type="SUPFAM" id="SSF50692">
    <property type="entry name" value="ADC-like"/>
    <property type="match status" value="1"/>
</dbReference>
<evidence type="ECO:0000256" key="4">
    <source>
        <dbReference type="ARBA" id="ARBA00022813"/>
    </source>
</evidence>
<dbReference type="EMBL" id="MH153804">
    <property type="protein sequence ID" value="AWN03707.1"/>
    <property type="molecule type" value="Genomic_DNA"/>
</dbReference>
<keyword evidence="3" id="KW-0210">Decarboxylase</keyword>
<dbReference type="KEGG" id="vg:54992251"/>
<evidence type="ECO:0000256" key="9">
    <source>
        <dbReference type="SAM" id="MobiDB-lite"/>
    </source>
</evidence>
<dbReference type="GeneID" id="54992251"/>
<dbReference type="GO" id="GO:0015940">
    <property type="term" value="P:pantothenate biosynthetic process"/>
    <property type="evidence" value="ECO:0007669"/>
    <property type="project" value="UniProtKB-KW"/>
</dbReference>
<evidence type="ECO:0000256" key="2">
    <source>
        <dbReference type="ARBA" id="ARBA00022655"/>
    </source>
</evidence>
<evidence type="ECO:0000256" key="8">
    <source>
        <dbReference type="ARBA" id="ARBA00023317"/>
    </source>
</evidence>
<name>A0A2U8UJ78_9CAUD</name>
<protein>
    <submittedName>
        <fullName evidence="10">Aspartate decarboxylase</fullName>
    </submittedName>
</protein>
<dbReference type="GO" id="GO:0004068">
    <property type="term" value="F:aspartate 1-decarboxylase activity"/>
    <property type="evidence" value="ECO:0007669"/>
    <property type="project" value="InterPro"/>
</dbReference>
<evidence type="ECO:0000313" key="11">
    <source>
        <dbReference type="Proteomes" id="UP000246975"/>
    </source>
</evidence>
<evidence type="ECO:0000256" key="6">
    <source>
        <dbReference type="ARBA" id="ARBA00023239"/>
    </source>
</evidence>
<keyword evidence="5" id="KW-0865">Zymogen</keyword>
<keyword evidence="1" id="KW-0963">Cytoplasm</keyword>
<dbReference type="PANTHER" id="PTHR21012:SF0">
    <property type="entry name" value="ASPARTATE 1-DECARBOXYLASE"/>
    <property type="match status" value="1"/>
</dbReference>
<accession>A0A2U8UJ78</accession>
<keyword evidence="7" id="KW-0704">Schiff base</keyword>
<keyword evidence="4" id="KW-0068">Autocatalytic cleavage</keyword>
<dbReference type="Pfam" id="PF02261">
    <property type="entry name" value="Asp_decarbox"/>
    <property type="match status" value="1"/>
</dbReference>
<proteinExistence type="inferred from homology"/>
<dbReference type="InterPro" id="IPR003190">
    <property type="entry name" value="Asp_decarbox"/>
</dbReference>
<dbReference type="Proteomes" id="UP000246975">
    <property type="component" value="Segment"/>
</dbReference>
<feature type="region of interest" description="Disordered" evidence="9">
    <location>
        <begin position="120"/>
        <end position="141"/>
    </location>
</feature>
<dbReference type="GO" id="GO:0006523">
    <property type="term" value="P:alanine biosynthetic process"/>
    <property type="evidence" value="ECO:0007669"/>
    <property type="project" value="InterPro"/>
</dbReference>
<evidence type="ECO:0000313" key="10">
    <source>
        <dbReference type="EMBL" id="AWN03707.1"/>
    </source>
</evidence>
<keyword evidence="6" id="KW-0456">Lyase</keyword>
<dbReference type="RefSeq" id="YP_009801733.1">
    <property type="nucleotide sequence ID" value="NC_047974.1"/>
</dbReference>
<dbReference type="InterPro" id="IPR009010">
    <property type="entry name" value="Asp_de-COase-like_dom_sf"/>
</dbReference>
<organism evidence="10 11">
    <name type="scientific">Gordonia phage Jace</name>
    <dbReference type="NCBI Taxonomy" id="2182360"/>
    <lineage>
        <taxon>Viruses</taxon>
        <taxon>Duplodnaviria</taxon>
        <taxon>Heunggongvirae</taxon>
        <taxon>Uroviricota</taxon>
        <taxon>Caudoviricetes</taxon>
        <taxon>Jacevirus</taxon>
        <taxon>Jacevirus jace</taxon>
    </lineage>
</organism>
<evidence type="ECO:0000256" key="3">
    <source>
        <dbReference type="ARBA" id="ARBA00022793"/>
    </source>
</evidence>
<sequence>MRTFCSAKLHNIHVTGASLEYIGSVTVDADLLDAADIAPYEQIDIVNLNNGERWTTYALPGKPGVFTLNGGGARLGLPGDRCVIMSYRQEREFSGARSVFVDEQNRIVRQLRYPLTEETDGAPDLLVDDSHAPTATLSDRG</sequence>